<evidence type="ECO:0000313" key="2">
    <source>
        <dbReference type="Proteomes" id="UP000264883"/>
    </source>
</evidence>
<proteinExistence type="predicted"/>
<keyword evidence="2" id="KW-1185">Reference proteome</keyword>
<dbReference type="AlphaFoldDB" id="A0A343JC65"/>
<gene>
    <name evidence="1" type="ORF">BEN51_06405</name>
</gene>
<dbReference type="EMBL" id="CP016786">
    <property type="protein sequence ID" value="ASW43123.1"/>
    <property type="molecule type" value="Genomic_DNA"/>
</dbReference>
<dbReference type="OrthoDB" id="1935644at2"/>
<organism evidence="1 2">
    <name type="scientific">Clostridium isatidis</name>
    <dbReference type="NCBI Taxonomy" id="182773"/>
    <lineage>
        <taxon>Bacteria</taxon>
        <taxon>Bacillati</taxon>
        <taxon>Bacillota</taxon>
        <taxon>Clostridia</taxon>
        <taxon>Eubacteriales</taxon>
        <taxon>Clostridiaceae</taxon>
        <taxon>Clostridium</taxon>
    </lineage>
</organism>
<name>A0A343JC65_9CLOT</name>
<sequence>MNLYLNKIDTDIRREVYEKTKDHKVHRKAKIKIYKDSEKNKDKSFNEYIKEEKDKIKKRKNKIIIKATKTKEKEAEIILNAEKDFNTIEHGAFIDIKK</sequence>
<dbReference type="RefSeq" id="WP_119865261.1">
    <property type="nucleotide sequence ID" value="NZ_CP016786.1"/>
</dbReference>
<protein>
    <submittedName>
        <fullName evidence="1">Uncharacterized protein</fullName>
    </submittedName>
</protein>
<accession>A0A343JC65</accession>
<reference evidence="1 2" key="1">
    <citation type="submission" date="2016-08" db="EMBL/GenBank/DDBJ databases">
        <title>Complete Genome Sequence Of The Indigo Reducing Clostridium isatidis DSM15098.</title>
        <authorList>
            <person name="Little G.T."/>
            <person name="Minton N.P."/>
        </authorList>
    </citation>
    <scope>NUCLEOTIDE SEQUENCE [LARGE SCALE GENOMIC DNA]</scope>
    <source>
        <strain evidence="1 2">DSM 15098</strain>
    </source>
</reference>
<evidence type="ECO:0000313" key="1">
    <source>
        <dbReference type="EMBL" id="ASW43123.1"/>
    </source>
</evidence>
<dbReference type="KEGG" id="cia:BEN51_06405"/>
<dbReference type="Proteomes" id="UP000264883">
    <property type="component" value="Chromosome"/>
</dbReference>